<dbReference type="AlphaFoldDB" id="A0A0L8G6B5"/>
<evidence type="ECO:0000313" key="1">
    <source>
        <dbReference type="EMBL" id="KOF72428.1"/>
    </source>
</evidence>
<protein>
    <submittedName>
        <fullName evidence="1">Uncharacterized protein</fullName>
    </submittedName>
</protein>
<gene>
    <name evidence="1" type="ORF">OCBIM_22039463mg</name>
</gene>
<proteinExistence type="predicted"/>
<dbReference type="EMBL" id="KQ423672">
    <property type="protein sequence ID" value="KOF72428.1"/>
    <property type="molecule type" value="Genomic_DNA"/>
</dbReference>
<reference evidence="1" key="1">
    <citation type="submission" date="2015-07" db="EMBL/GenBank/DDBJ databases">
        <title>MeaNS - Measles Nucleotide Surveillance Program.</title>
        <authorList>
            <person name="Tran T."/>
            <person name="Druce J."/>
        </authorList>
    </citation>
    <scope>NUCLEOTIDE SEQUENCE</scope>
    <source>
        <strain evidence="1">UCB-OBI-ISO-001</strain>
        <tissue evidence="1">Gonad</tissue>
    </source>
</reference>
<accession>A0A0L8G6B5</accession>
<name>A0A0L8G6B5_OCTBM</name>
<sequence>MQVCVRSNAAPLRTFWRSSHLRSILLRLVSFCNVIYGNNKLLKTPIGLILSITTFCQAKFNPQHLLSILAN</sequence>
<organism evidence="1">
    <name type="scientific">Octopus bimaculoides</name>
    <name type="common">California two-spotted octopus</name>
    <dbReference type="NCBI Taxonomy" id="37653"/>
    <lineage>
        <taxon>Eukaryota</taxon>
        <taxon>Metazoa</taxon>
        <taxon>Spiralia</taxon>
        <taxon>Lophotrochozoa</taxon>
        <taxon>Mollusca</taxon>
        <taxon>Cephalopoda</taxon>
        <taxon>Coleoidea</taxon>
        <taxon>Octopodiformes</taxon>
        <taxon>Octopoda</taxon>
        <taxon>Incirrata</taxon>
        <taxon>Octopodidae</taxon>
        <taxon>Octopus</taxon>
    </lineage>
</organism>